<gene>
    <name evidence="5" type="ORF">CAOG_008737</name>
</gene>
<name>A0A0D2UCY1_CAPO3</name>
<dbReference type="EMBL" id="KE346364">
    <property type="protein sequence ID" value="KJE92921.1"/>
    <property type="molecule type" value="Genomic_DNA"/>
</dbReference>
<proteinExistence type="predicted"/>
<evidence type="ECO:0000256" key="3">
    <source>
        <dbReference type="PROSITE-ProRule" id="PRU00703"/>
    </source>
</evidence>
<accession>A0A0D2UCY1</accession>
<reference evidence="6" key="1">
    <citation type="submission" date="2011-02" db="EMBL/GenBank/DDBJ databases">
        <title>The Genome Sequence of Capsaspora owczarzaki ATCC 30864.</title>
        <authorList>
            <person name="Russ C."/>
            <person name="Cuomo C."/>
            <person name="Burger G."/>
            <person name="Gray M.W."/>
            <person name="Holland P.W.H."/>
            <person name="King N."/>
            <person name="Lang F.B.F."/>
            <person name="Roger A.J."/>
            <person name="Ruiz-Trillo I."/>
            <person name="Young S.K."/>
            <person name="Zeng Q."/>
            <person name="Gargeya S."/>
            <person name="Alvarado L."/>
            <person name="Berlin A."/>
            <person name="Chapman S.B."/>
            <person name="Chen Z."/>
            <person name="Freedman E."/>
            <person name="Gellesch M."/>
            <person name="Goldberg J."/>
            <person name="Griggs A."/>
            <person name="Gujja S."/>
            <person name="Heilman E."/>
            <person name="Heiman D."/>
            <person name="Howarth C."/>
            <person name="Mehta T."/>
            <person name="Neiman D."/>
            <person name="Pearson M."/>
            <person name="Roberts A."/>
            <person name="Saif S."/>
            <person name="Shea T."/>
            <person name="Shenoy N."/>
            <person name="Sisk P."/>
            <person name="Stolte C."/>
            <person name="Sykes S."/>
            <person name="White J."/>
            <person name="Yandava C."/>
            <person name="Haas B."/>
            <person name="Nusbaum C."/>
            <person name="Birren B."/>
        </authorList>
    </citation>
    <scope>NUCLEOTIDE SEQUENCE</scope>
    <source>
        <strain evidence="6">ATCC 30864</strain>
    </source>
</reference>
<dbReference type="PANTHER" id="PTHR13780:SF128">
    <property type="entry name" value="CBS DOMAIN-CONTAINING PROTEIN"/>
    <property type="match status" value="1"/>
</dbReference>
<dbReference type="PhylomeDB" id="A0A0D2UCY1"/>
<dbReference type="PROSITE" id="PS51371">
    <property type="entry name" value="CBS"/>
    <property type="match status" value="1"/>
</dbReference>
<keyword evidence="2 3" id="KW-0129">CBS domain</keyword>
<keyword evidence="1" id="KW-0677">Repeat</keyword>
<dbReference type="PANTHER" id="PTHR13780">
    <property type="entry name" value="AMP-ACTIVATED PROTEIN KINASE, GAMMA REGULATORY SUBUNIT"/>
    <property type="match status" value="1"/>
</dbReference>
<dbReference type="SUPFAM" id="SSF54631">
    <property type="entry name" value="CBS-domain pair"/>
    <property type="match status" value="1"/>
</dbReference>
<dbReference type="InParanoid" id="A0A0D2UCY1"/>
<evidence type="ECO:0000256" key="1">
    <source>
        <dbReference type="ARBA" id="ARBA00022737"/>
    </source>
</evidence>
<dbReference type="Gene3D" id="3.10.580.10">
    <property type="entry name" value="CBS-domain"/>
    <property type="match status" value="1"/>
</dbReference>
<evidence type="ECO:0000313" key="5">
    <source>
        <dbReference type="EMBL" id="KJE92921.1"/>
    </source>
</evidence>
<dbReference type="STRING" id="595528.A0A0D2UCY1"/>
<evidence type="ECO:0000256" key="2">
    <source>
        <dbReference type="ARBA" id="ARBA00023122"/>
    </source>
</evidence>
<dbReference type="OrthoDB" id="449052at2759"/>
<dbReference type="Pfam" id="PF00571">
    <property type="entry name" value="CBS"/>
    <property type="match status" value="1"/>
</dbReference>
<protein>
    <recommendedName>
        <fullName evidence="4">CBS domain-containing protein</fullName>
    </recommendedName>
</protein>
<dbReference type="Proteomes" id="UP000008743">
    <property type="component" value="Unassembled WGS sequence"/>
</dbReference>
<dbReference type="InterPro" id="IPR050511">
    <property type="entry name" value="AMPK_gamma/SDS23_families"/>
</dbReference>
<organism evidence="5 6">
    <name type="scientific">Capsaspora owczarzaki (strain ATCC 30864)</name>
    <dbReference type="NCBI Taxonomy" id="595528"/>
    <lineage>
        <taxon>Eukaryota</taxon>
        <taxon>Filasterea</taxon>
        <taxon>Capsaspora</taxon>
    </lineage>
</organism>
<dbReference type="InterPro" id="IPR000644">
    <property type="entry name" value="CBS_dom"/>
</dbReference>
<keyword evidence="6" id="KW-1185">Reference proteome</keyword>
<feature type="domain" description="CBS" evidence="4">
    <location>
        <begin position="24"/>
        <end position="84"/>
    </location>
</feature>
<dbReference type="AlphaFoldDB" id="A0A0D2UCY1"/>
<evidence type="ECO:0000259" key="4">
    <source>
        <dbReference type="PROSITE" id="PS51371"/>
    </source>
</evidence>
<sequence>MSEHEEIKSVADLLKRPAGTLLHAKQHLVEITATTTVVDTLKVLARHNILAVPVYDEEKKEYVGIVHTFDLLVYISFGFFQVEEKVTPESLQVHIDKLRNLPAQELIGIAHLSKAGWWHNGLNVYEPTRSIAEILSPLEGGLERVLVRATPTHRPEGPSDEMHEGHYSALRILSQSDVLRFILTHPRATQELTNKTLGQLGLTSNFNEFQKIVSVRESESALEGFRHMYTQGADAQAIMLATISHVHRLWIVEPGQHKPIAFFVSRIF</sequence>
<dbReference type="InterPro" id="IPR046342">
    <property type="entry name" value="CBS_dom_sf"/>
</dbReference>
<evidence type="ECO:0000313" key="6">
    <source>
        <dbReference type="Proteomes" id="UP000008743"/>
    </source>
</evidence>